<dbReference type="AlphaFoldDB" id="A0A3D9AR17"/>
<dbReference type="Proteomes" id="UP000256257">
    <property type="component" value="Unassembled WGS sequence"/>
</dbReference>
<dbReference type="InterPro" id="IPR036736">
    <property type="entry name" value="ACP-like_sf"/>
</dbReference>
<proteinExistence type="predicted"/>
<evidence type="ECO:0000259" key="1">
    <source>
        <dbReference type="PROSITE" id="PS50075"/>
    </source>
</evidence>
<gene>
    <name evidence="2" type="ORF">DRF67_19390</name>
</gene>
<dbReference type="InterPro" id="IPR009081">
    <property type="entry name" value="PP-bd_ACP"/>
</dbReference>
<comment type="caution">
    <text evidence="2">The sequence shown here is derived from an EMBL/GenBank/DDBJ whole genome shotgun (WGS) entry which is preliminary data.</text>
</comment>
<feature type="domain" description="Carrier" evidence="1">
    <location>
        <begin position="1"/>
        <end position="42"/>
    </location>
</feature>
<dbReference type="PROSITE" id="PS50075">
    <property type="entry name" value="CARRIER"/>
    <property type="match status" value="1"/>
</dbReference>
<dbReference type="RefSeq" id="WP_115929955.1">
    <property type="nucleotide sequence ID" value="NZ_QNVV01000024.1"/>
</dbReference>
<keyword evidence="3" id="KW-1185">Reference proteome</keyword>
<protein>
    <recommendedName>
        <fullName evidence="1">Carrier domain-containing protein</fullName>
    </recommendedName>
</protein>
<dbReference type="OrthoDB" id="883085at2"/>
<evidence type="ECO:0000313" key="3">
    <source>
        <dbReference type="Proteomes" id="UP000256257"/>
    </source>
</evidence>
<reference evidence="2 3" key="1">
    <citation type="submission" date="2018-06" db="EMBL/GenBank/DDBJ databases">
        <title>Novel Chryseobacterium species.</title>
        <authorList>
            <person name="Newman J."/>
            <person name="Hugo C."/>
            <person name="Oosthuizen L."/>
            <person name="Charimba G."/>
        </authorList>
    </citation>
    <scope>NUCLEOTIDE SEQUENCE [LARGE SCALE GENOMIC DNA]</scope>
    <source>
        <strain evidence="2 3">7_F195</strain>
    </source>
</reference>
<name>A0A3D9AR17_9FLAO</name>
<dbReference type="EMBL" id="QNVV01000024">
    <property type="protein sequence ID" value="REC43366.1"/>
    <property type="molecule type" value="Genomic_DNA"/>
</dbReference>
<accession>A0A3D9AR17</accession>
<dbReference type="Gene3D" id="1.10.1200.10">
    <property type="entry name" value="ACP-like"/>
    <property type="match status" value="1"/>
</dbReference>
<evidence type="ECO:0000313" key="2">
    <source>
        <dbReference type="EMBL" id="REC43366.1"/>
    </source>
</evidence>
<sequence length="181" mass="20285">MGLDSVELLFEVERTFQVQISDQEASTISTIADISSCIAGIKNVLDTESESLRLIEQNIFFAILKATGKNSIDPDDKISALLHPATEEWIRLQADLPYKIPKPVLHRLFFRKPGYDWNSISVKNFIGAIIILNAPDIVDFGNPQSPMEIYYGVAGIISDHMDIDVFEIKPEKKISTDLGIY</sequence>
<organism evidence="2 3">
    <name type="scientific">Chryseobacterium pennipullorum</name>
    <dbReference type="NCBI Taxonomy" id="2258963"/>
    <lineage>
        <taxon>Bacteria</taxon>
        <taxon>Pseudomonadati</taxon>
        <taxon>Bacteroidota</taxon>
        <taxon>Flavobacteriia</taxon>
        <taxon>Flavobacteriales</taxon>
        <taxon>Weeksellaceae</taxon>
        <taxon>Chryseobacterium group</taxon>
        <taxon>Chryseobacterium</taxon>
    </lineage>
</organism>
<dbReference type="SUPFAM" id="SSF47336">
    <property type="entry name" value="ACP-like"/>
    <property type="match status" value="1"/>
</dbReference>